<dbReference type="GO" id="GO:0007155">
    <property type="term" value="P:cell adhesion"/>
    <property type="evidence" value="ECO:0007669"/>
    <property type="project" value="UniProtKB-KW"/>
</dbReference>
<accession>S4RQJ4</accession>
<sequence length="203" mass="22011">MFRKGKKRHNSSSSQGSEISAKSKSIDSSLGKLSRSSTVASLDTDSTKSSGKDCSVANSSANIAEFRVRYLGALERVRVGDYGALHTPADIINCIDLAQQYGKLPFVASEEEVTLLVSKHGIKMIAADHLDVLQRHPLYLIVLTVCFDDGFGMGKHLLALKTAESHRTEQSLWVYQCSSLDQGQAICRAMSSLFDVVLGAVKS</sequence>
<keyword evidence="19" id="KW-0497">Mitogen</keyword>
<dbReference type="OMA" id="QCSIWVY"/>
<keyword evidence="11" id="KW-0221">Differentiation</keyword>
<dbReference type="Pfam" id="PF10480">
    <property type="entry name" value="ICAP-1_inte_bdg"/>
    <property type="match status" value="1"/>
</dbReference>
<reference evidence="24" key="1">
    <citation type="submission" date="2025-08" db="UniProtKB">
        <authorList>
            <consortium name="Ensembl"/>
        </authorList>
    </citation>
    <scope>IDENTIFICATION</scope>
</reference>
<name>S4RQJ4_PETMA</name>
<dbReference type="GO" id="GO:0030336">
    <property type="term" value="P:negative regulation of cell migration"/>
    <property type="evidence" value="ECO:0007669"/>
    <property type="project" value="UniProtKB-ARBA"/>
</dbReference>
<dbReference type="GO" id="GO:0033622">
    <property type="term" value="P:integrin activation"/>
    <property type="evidence" value="ECO:0007669"/>
    <property type="project" value="UniProtKB-ARBA"/>
</dbReference>
<keyword evidence="12" id="KW-0130">Cell adhesion</keyword>
<evidence type="ECO:0000256" key="5">
    <source>
        <dbReference type="ARBA" id="ARBA00004510"/>
    </source>
</evidence>
<dbReference type="GO" id="GO:0051781">
    <property type="term" value="P:positive regulation of cell division"/>
    <property type="evidence" value="ECO:0007669"/>
    <property type="project" value="UniProtKB-KW"/>
</dbReference>
<dbReference type="GO" id="GO:0072657">
    <property type="term" value="P:protein localization to membrane"/>
    <property type="evidence" value="ECO:0007669"/>
    <property type="project" value="UniProtKB-ARBA"/>
</dbReference>
<evidence type="ECO:0000256" key="2">
    <source>
        <dbReference type="ARBA" id="ARBA00004236"/>
    </source>
</evidence>
<dbReference type="GO" id="GO:0005634">
    <property type="term" value="C:nucleus"/>
    <property type="evidence" value="ECO:0007669"/>
    <property type="project" value="UniProtKB-SubCell"/>
</dbReference>
<keyword evidence="14" id="KW-0805">Transcription regulation</keyword>
<evidence type="ECO:0000256" key="20">
    <source>
        <dbReference type="ARBA" id="ARBA00023273"/>
    </source>
</evidence>
<evidence type="ECO:0000256" key="1">
    <source>
        <dbReference type="ARBA" id="ARBA00004123"/>
    </source>
</evidence>
<keyword evidence="7" id="KW-0963">Cytoplasm</keyword>
<keyword evidence="13" id="KW-0914">Notch signaling pathway</keyword>
<keyword evidence="18" id="KW-0539">Nucleus</keyword>
<dbReference type="GO" id="GO:0031214">
    <property type="term" value="P:biomineral tissue development"/>
    <property type="evidence" value="ECO:0007669"/>
    <property type="project" value="UniProtKB-KW"/>
</dbReference>
<feature type="compositionally biased region" description="Basic residues" evidence="22">
    <location>
        <begin position="1"/>
        <end position="10"/>
    </location>
</feature>
<dbReference type="HOGENOM" id="CLU_117247_0_0_1"/>
<dbReference type="GO" id="GO:0009966">
    <property type="term" value="P:regulation of signal transduction"/>
    <property type="evidence" value="ECO:0007669"/>
    <property type="project" value="UniProtKB-ARBA"/>
</dbReference>
<dbReference type="Gene3D" id="6.20.360.10">
    <property type="match status" value="1"/>
</dbReference>
<dbReference type="GO" id="GO:0007219">
    <property type="term" value="P:Notch signaling pathway"/>
    <property type="evidence" value="ECO:0007669"/>
    <property type="project" value="UniProtKB-KW"/>
</dbReference>
<evidence type="ECO:0000256" key="18">
    <source>
        <dbReference type="ARBA" id="ARBA00023242"/>
    </source>
</evidence>
<dbReference type="GO" id="GO:0030027">
    <property type="term" value="C:lamellipodium"/>
    <property type="evidence" value="ECO:0007669"/>
    <property type="project" value="UniProtKB-SubCell"/>
</dbReference>
<evidence type="ECO:0000256" key="16">
    <source>
        <dbReference type="ARBA" id="ARBA00023163"/>
    </source>
</evidence>
<feature type="compositionally biased region" description="Polar residues" evidence="22">
    <location>
        <begin position="34"/>
        <end position="49"/>
    </location>
</feature>
<evidence type="ECO:0000256" key="10">
    <source>
        <dbReference type="ARBA" id="ARBA00022657"/>
    </source>
</evidence>
<dbReference type="GO" id="GO:0001525">
    <property type="term" value="P:angiogenesis"/>
    <property type="evidence" value="ECO:0007669"/>
    <property type="project" value="UniProtKB-KW"/>
</dbReference>
<keyword evidence="16" id="KW-0804">Transcription</keyword>
<feature type="compositionally biased region" description="Polar residues" evidence="22">
    <location>
        <begin position="11"/>
        <end position="28"/>
    </location>
</feature>
<dbReference type="AlphaFoldDB" id="S4RQJ4"/>
<protein>
    <recommendedName>
        <fullName evidence="21">Integrin beta-1-binding protein 1</fullName>
    </recommendedName>
</protein>
<keyword evidence="17" id="KW-0206">Cytoskeleton</keyword>
<evidence type="ECO:0000256" key="6">
    <source>
        <dbReference type="ARBA" id="ARBA00022475"/>
    </source>
</evidence>
<keyword evidence="15" id="KW-0472">Membrane</keyword>
<dbReference type="GO" id="GO:1900025">
    <property type="term" value="P:negative regulation of substrate adhesion-dependent cell spreading"/>
    <property type="evidence" value="ECO:0007669"/>
    <property type="project" value="UniProtKB-ARBA"/>
</dbReference>
<dbReference type="InterPro" id="IPR006020">
    <property type="entry name" value="PTB/PI_dom"/>
</dbReference>
<keyword evidence="6" id="KW-1003">Cell membrane</keyword>
<dbReference type="GO" id="GO:0016477">
    <property type="term" value="P:cell migration"/>
    <property type="evidence" value="ECO:0007669"/>
    <property type="project" value="UniProtKB-ARBA"/>
</dbReference>
<keyword evidence="10" id="KW-0037">Angiogenesis</keyword>
<evidence type="ECO:0000259" key="23">
    <source>
        <dbReference type="PROSITE" id="PS01179"/>
    </source>
</evidence>
<evidence type="ECO:0000256" key="12">
    <source>
        <dbReference type="ARBA" id="ARBA00022889"/>
    </source>
</evidence>
<evidence type="ECO:0000256" key="7">
    <source>
        <dbReference type="ARBA" id="ARBA00022490"/>
    </source>
</evidence>
<dbReference type="GO" id="GO:0005856">
    <property type="term" value="C:cytoskeleton"/>
    <property type="evidence" value="ECO:0007669"/>
    <property type="project" value="UniProtKB-SubCell"/>
</dbReference>
<evidence type="ECO:0000256" key="15">
    <source>
        <dbReference type="ARBA" id="ARBA00023136"/>
    </source>
</evidence>
<evidence type="ECO:0000256" key="21">
    <source>
        <dbReference type="ARBA" id="ARBA00073517"/>
    </source>
</evidence>
<feature type="domain" description="PID" evidence="23">
    <location>
        <begin position="65"/>
        <end position="141"/>
    </location>
</feature>
<dbReference type="GeneTree" id="ENSGT00390000003990"/>
<dbReference type="SUPFAM" id="SSF50729">
    <property type="entry name" value="PH domain-like"/>
    <property type="match status" value="1"/>
</dbReference>
<evidence type="ECO:0000256" key="8">
    <source>
        <dbReference type="ARBA" id="ARBA00022553"/>
    </source>
</evidence>
<keyword evidence="8" id="KW-0597">Phosphoprotein</keyword>
<evidence type="ECO:0000256" key="9">
    <source>
        <dbReference type="ARBA" id="ARBA00022591"/>
    </source>
</evidence>
<dbReference type="Ensembl" id="ENSPMAT00000007514.1">
    <property type="protein sequence ID" value="ENSPMAP00000007480.1"/>
    <property type="gene ID" value="ENSPMAG00000006777.1"/>
</dbReference>
<keyword evidence="20" id="KW-0966">Cell projection</keyword>
<evidence type="ECO:0000256" key="11">
    <source>
        <dbReference type="ARBA" id="ARBA00022782"/>
    </source>
</evidence>
<evidence type="ECO:0000256" key="22">
    <source>
        <dbReference type="SAM" id="MobiDB-lite"/>
    </source>
</evidence>
<organism evidence="24">
    <name type="scientific">Petromyzon marinus</name>
    <name type="common">Sea lamprey</name>
    <dbReference type="NCBI Taxonomy" id="7757"/>
    <lineage>
        <taxon>Eukaryota</taxon>
        <taxon>Metazoa</taxon>
        <taxon>Chordata</taxon>
        <taxon>Craniata</taxon>
        <taxon>Vertebrata</taxon>
        <taxon>Cyclostomata</taxon>
        <taxon>Hyperoartia</taxon>
        <taxon>Petromyzontiformes</taxon>
        <taxon>Petromyzontidae</taxon>
        <taxon>Petromyzon</taxon>
    </lineage>
</organism>
<dbReference type="PANTHER" id="PTHR32055:SF1">
    <property type="entry name" value="INTEGRIN BETA-1-BINDING PROTEIN 1"/>
    <property type="match status" value="1"/>
</dbReference>
<reference evidence="24" key="2">
    <citation type="submission" date="2025-09" db="UniProtKB">
        <authorList>
            <consortium name="Ensembl"/>
        </authorList>
    </citation>
    <scope>IDENTIFICATION</scope>
</reference>
<dbReference type="GO" id="GO:0005886">
    <property type="term" value="C:plasma membrane"/>
    <property type="evidence" value="ECO:0007669"/>
    <property type="project" value="UniProtKB-SubCell"/>
</dbReference>
<dbReference type="GO" id="GO:0005178">
    <property type="term" value="F:integrin binding"/>
    <property type="evidence" value="ECO:0007669"/>
    <property type="project" value="TreeGrafter"/>
</dbReference>
<dbReference type="GO" id="GO:0001726">
    <property type="term" value="C:ruffle"/>
    <property type="evidence" value="ECO:0007669"/>
    <property type="project" value="UniProtKB-SubCell"/>
</dbReference>
<dbReference type="STRING" id="7757.ENSPMAP00000007480"/>
<dbReference type="GO" id="GO:0030154">
    <property type="term" value="P:cell differentiation"/>
    <property type="evidence" value="ECO:0007669"/>
    <property type="project" value="UniProtKB-KW"/>
</dbReference>
<keyword evidence="9" id="KW-0091">Biomineralization</keyword>
<evidence type="ECO:0000256" key="13">
    <source>
        <dbReference type="ARBA" id="ARBA00022976"/>
    </source>
</evidence>
<dbReference type="FunFam" id="2.30.29.30:FF:000716">
    <property type="entry name" value="Integrin beta-1-binding protein 1"/>
    <property type="match status" value="1"/>
</dbReference>
<evidence type="ECO:0000256" key="17">
    <source>
        <dbReference type="ARBA" id="ARBA00023212"/>
    </source>
</evidence>
<proteinExistence type="predicted"/>
<evidence type="ECO:0000256" key="19">
    <source>
        <dbReference type="ARBA" id="ARBA00023246"/>
    </source>
</evidence>
<evidence type="ECO:0000256" key="14">
    <source>
        <dbReference type="ARBA" id="ARBA00023015"/>
    </source>
</evidence>
<comment type="subcellular location">
    <subcellularLocation>
        <location evidence="2">Cell membrane</location>
    </subcellularLocation>
    <subcellularLocation>
        <location evidence="5">Cell projection</location>
        <location evidence="5">Lamellipodium</location>
    </subcellularLocation>
    <subcellularLocation>
        <location evidence="4">Cell projection</location>
        <location evidence="4">Ruffle</location>
    </subcellularLocation>
    <subcellularLocation>
        <location evidence="3">Cytoplasm</location>
        <location evidence="3">Cytoskeleton</location>
    </subcellularLocation>
    <subcellularLocation>
        <location evidence="1">Nucleus</location>
    </subcellularLocation>
</comment>
<evidence type="ECO:0000256" key="3">
    <source>
        <dbReference type="ARBA" id="ARBA00004245"/>
    </source>
</evidence>
<evidence type="ECO:0000256" key="4">
    <source>
        <dbReference type="ARBA" id="ARBA00004466"/>
    </source>
</evidence>
<evidence type="ECO:0000313" key="24">
    <source>
        <dbReference type="Ensembl" id="ENSPMAP00000007480.1"/>
    </source>
</evidence>
<dbReference type="GO" id="GO:0051895">
    <property type="term" value="P:negative regulation of focal adhesion assembly"/>
    <property type="evidence" value="ECO:0007669"/>
    <property type="project" value="TreeGrafter"/>
</dbReference>
<dbReference type="GO" id="GO:0090313">
    <property type="term" value="P:regulation of protein targeting to membrane"/>
    <property type="evidence" value="ECO:0007669"/>
    <property type="project" value="UniProtKB-ARBA"/>
</dbReference>
<dbReference type="PROSITE" id="PS01179">
    <property type="entry name" value="PID"/>
    <property type="match status" value="1"/>
</dbReference>
<dbReference type="PANTHER" id="PTHR32055">
    <property type="entry name" value="INTEGRIN BETA-1-BINDING PROTEIN 1"/>
    <property type="match status" value="1"/>
</dbReference>
<feature type="region of interest" description="Disordered" evidence="22">
    <location>
        <begin position="1"/>
        <end position="55"/>
    </location>
</feature>
<dbReference type="InterPro" id="IPR019517">
    <property type="entry name" value="Integrin-bd_ICAP-1"/>
</dbReference>